<sequence>MMIIEIDDNSGFCFGVIKAINKAEEVLKQDSTLYCLGDIVHNSYEVNRLESLGLQTVDREQYFTMSNCTVLLRAHGEPPETYMYAKENNIKLIDATCPVVLRLQKKVNEGYQDIESKEGQLLIFGKKGHAEVNGLVGQTKGNATVIEGPDDLSHVDTNKKTLLFSQTTKSLDGYHKLIENLQSKIGQENLLYHDTICRQVANRIPKLREFSQKYDIIVFVGGEKSSNARVLYNMCKENNTNSYFISNPDQLDFSLFHKNSKIGVCGATSTPRHLMELVAYKIRSYFEN</sequence>
<keyword evidence="1" id="KW-0560">Oxidoreductase</keyword>
<gene>
    <name evidence="1" type="ORF">K4L44_14310</name>
</gene>
<proteinExistence type="predicted"/>
<name>A0AC61NJX6_9BACT</name>
<dbReference type="EMBL" id="CP081303">
    <property type="protein sequence ID" value="QZE16016.1"/>
    <property type="molecule type" value="Genomic_DNA"/>
</dbReference>
<accession>A0AC61NJX6</accession>
<dbReference type="Proteomes" id="UP000826212">
    <property type="component" value="Chromosome"/>
</dbReference>
<organism evidence="1 2">
    <name type="scientific">Halosquirtibacter laminarini</name>
    <dbReference type="NCBI Taxonomy" id="3374600"/>
    <lineage>
        <taxon>Bacteria</taxon>
        <taxon>Pseudomonadati</taxon>
        <taxon>Bacteroidota</taxon>
        <taxon>Bacteroidia</taxon>
        <taxon>Marinilabiliales</taxon>
        <taxon>Prolixibacteraceae</taxon>
        <taxon>Halosquirtibacter</taxon>
    </lineage>
</organism>
<keyword evidence="2" id="KW-1185">Reference proteome</keyword>
<reference evidence="1" key="1">
    <citation type="submission" date="2021-08" db="EMBL/GenBank/DDBJ databases">
        <title>Novel anaerobic bacterium isolated from sea squirt in East Sea, Republic of Korea.</title>
        <authorList>
            <person name="Nguyen T.H."/>
            <person name="Li Z."/>
            <person name="Lee Y.-J."/>
            <person name="Ko J."/>
            <person name="Kim S.-G."/>
        </authorList>
    </citation>
    <scope>NUCLEOTIDE SEQUENCE</scope>
    <source>
        <strain evidence="1">KCTC 25031</strain>
    </source>
</reference>
<evidence type="ECO:0000313" key="1">
    <source>
        <dbReference type="EMBL" id="QZE16016.1"/>
    </source>
</evidence>
<evidence type="ECO:0000313" key="2">
    <source>
        <dbReference type="Proteomes" id="UP000826212"/>
    </source>
</evidence>
<protein>
    <submittedName>
        <fullName evidence="1">4-hydroxy-3-methylbut-2-enyl diphosphate reductase</fullName>
        <ecNumber evidence="1">1.17.7.4</ecNumber>
    </submittedName>
</protein>
<dbReference type="EC" id="1.17.7.4" evidence="1"/>